<evidence type="ECO:0000313" key="2">
    <source>
        <dbReference type="EMBL" id="MFC5584407.1"/>
    </source>
</evidence>
<proteinExistence type="predicted"/>
<dbReference type="EMBL" id="JBHSNB010000001">
    <property type="protein sequence ID" value="MFC5584407.1"/>
    <property type="molecule type" value="Genomic_DNA"/>
</dbReference>
<protein>
    <submittedName>
        <fullName evidence="2">Uncharacterized protein</fullName>
    </submittedName>
</protein>
<gene>
    <name evidence="2" type="ORF">ACFPOD_04735</name>
</gene>
<feature type="region of interest" description="Disordered" evidence="1">
    <location>
        <begin position="1"/>
        <end position="20"/>
    </location>
</feature>
<dbReference type="Proteomes" id="UP001596107">
    <property type="component" value="Unassembled WGS sequence"/>
</dbReference>
<evidence type="ECO:0000256" key="1">
    <source>
        <dbReference type="SAM" id="MobiDB-lite"/>
    </source>
</evidence>
<sequence length="70" mass="7734">MSNDHRDWTSGRFMHAPPVKVAPPTDKEIIDALVAALENVRDGVPRVLRDEGMLEQIDAALELARKGEAL</sequence>
<evidence type="ECO:0000313" key="3">
    <source>
        <dbReference type="Proteomes" id="UP001596107"/>
    </source>
</evidence>
<organism evidence="2 3">
    <name type="scientific">Nitratireductor kimnyeongensis</name>
    <dbReference type="NCBI Taxonomy" id="430679"/>
    <lineage>
        <taxon>Bacteria</taxon>
        <taxon>Pseudomonadati</taxon>
        <taxon>Pseudomonadota</taxon>
        <taxon>Alphaproteobacteria</taxon>
        <taxon>Hyphomicrobiales</taxon>
        <taxon>Phyllobacteriaceae</taxon>
        <taxon>Nitratireductor</taxon>
    </lineage>
</organism>
<reference evidence="3" key="1">
    <citation type="journal article" date="2019" name="Int. J. Syst. Evol. Microbiol.">
        <title>The Global Catalogue of Microorganisms (GCM) 10K type strain sequencing project: providing services to taxonomists for standard genome sequencing and annotation.</title>
        <authorList>
            <consortium name="The Broad Institute Genomics Platform"/>
            <consortium name="The Broad Institute Genome Sequencing Center for Infectious Disease"/>
            <person name="Wu L."/>
            <person name="Ma J."/>
        </authorList>
    </citation>
    <scope>NUCLEOTIDE SEQUENCE [LARGE SCALE GENOMIC DNA]</scope>
    <source>
        <strain evidence="3">JCM 3366</strain>
    </source>
</reference>
<dbReference type="RefSeq" id="WP_223019798.1">
    <property type="nucleotide sequence ID" value="NZ_CP078143.1"/>
</dbReference>
<name>A0ABW0T5L5_9HYPH</name>
<accession>A0ABW0T5L5</accession>
<keyword evidence="3" id="KW-1185">Reference proteome</keyword>
<comment type="caution">
    <text evidence="2">The sequence shown here is derived from an EMBL/GenBank/DDBJ whole genome shotgun (WGS) entry which is preliminary data.</text>
</comment>